<comment type="caution">
    <text evidence="2">The sequence shown here is derived from an EMBL/GenBank/DDBJ whole genome shotgun (WGS) entry which is preliminary data.</text>
</comment>
<evidence type="ECO:0000256" key="1">
    <source>
        <dbReference type="SAM" id="SignalP"/>
    </source>
</evidence>
<keyword evidence="1" id="KW-0732">Signal</keyword>
<accession>I0WVU0</accession>
<dbReference type="AlphaFoldDB" id="I0WVU0"/>
<reference evidence="2 3" key="1">
    <citation type="journal article" date="2012" name="J. Bacteriol.">
        <title>Draft genome sequence of the nitrophenol-degrading actinomycete Rhodococcus imtechensis RKJ300.</title>
        <authorList>
            <person name="Vikram S."/>
            <person name="Kumar S."/>
            <person name="Subramanian S."/>
            <person name="Raghava G.P."/>
        </authorList>
    </citation>
    <scope>NUCLEOTIDE SEQUENCE [LARGE SCALE GENOMIC DNA]</scope>
    <source>
        <strain evidence="2 3">RKJ300</strain>
    </source>
</reference>
<feature type="signal peptide" evidence="1">
    <location>
        <begin position="1"/>
        <end position="23"/>
    </location>
</feature>
<organism evidence="2 3">
    <name type="scientific">Rhodococcus opacus RKJ300 = JCM 13270</name>
    <dbReference type="NCBI Taxonomy" id="1165867"/>
    <lineage>
        <taxon>Bacteria</taxon>
        <taxon>Bacillati</taxon>
        <taxon>Actinomycetota</taxon>
        <taxon>Actinomycetes</taxon>
        <taxon>Mycobacteriales</taxon>
        <taxon>Nocardiaceae</taxon>
        <taxon>Rhodococcus</taxon>
    </lineage>
</organism>
<gene>
    <name evidence="2" type="ORF">W59_07709</name>
</gene>
<proteinExistence type="predicted"/>
<name>I0WVU0_RHOOP</name>
<sequence length="64" mass="7108">MPILMFHAVVAIARLLTPCAFPAALQRIATAMAVLRIYARMTALCAAKSDLLWGHEQCDTFRVF</sequence>
<evidence type="ECO:0000313" key="2">
    <source>
        <dbReference type="EMBL" id="EID80506.1"/>
    </source>
</evidence>
<dbReference type="EMBL" id="AJJH01000032">
    <property type="protein sequence ID" value="EID80506.1"/>
    <property type="molecule type" value="Genomic_DNA"/>
</dbReference>
<feature type="chain" id="PRO_5038586096" description="Secreted protein" evidence="1">
    <location>
        <begin position="24"/>
        <end position="64"/>
    </location>
</feature>
<evidence type="ECO:0008006" key="4">
    <source>
        <dbReference type="Google" id="ProtNLM"/>
    </source>
</evidence>
<protein>
    <recommendedName>
        <fullName evidence="4">Secreted protein</fullName>
    </recommendedName>
</protein>
<dbReference type="Proteomes" id="UP000006447">
    <property type="component" value="Unassembled WGS sequence"/>
</dbReference>
<evidence type="ECO:0000313" key="3">
    <source>
        <dbReference type="Proteomes" id="UP000006447"/>
    </source>
</evidence>